<dbReference type="PANTHER" id="PTHR35174:SF1">
    <property type="entry name" value="BLL0086 PROTEIN"/>
    <property type="match status" value="1"/>
</dbReference>
<proteinExistence type="inferred from homology"/>
<dbReference type="InterPro" id="IPR005545">
    <property type="entry name" value="YCII"/>
</dbReference>
<evidence type="ECO:0000256" key="1">
    <source>
        <dbReference type="ARBA" id="ARBA00007689"/>
    </source>
</evidence>
<dbReference type="EMBL" id="CP119312">
    <property type="protein sequence ID" value="WEK05350.1"/>
    <property type="molecule type" value="Genomic_DNA"/>
</dbReference>
<comment type="similarity">
    <text evidence="1">Belongs to the YciI family.</text>
</comment>
<evidence type="ECO:0000313" key="4">
    <source>
        <dbReference type="Proteomes" id="UP001217476"/>
    </source>
</evidence>
<reference evidence="3" key="1">
    <citation type="submission" date="2023-03" db="EMBL/GenBank/DDBJ databases">
        <title>Andean soil-derived lignocellulolytic bacterial consortium as a source of novel taxa and putative plastic-active enzymes.</title>
        <authorList>
            <person name="Diaz-Garcia L."/>
            <person name="Chuvochina M."/>
            <person name="Feuerriegel G."/>
            <person name="Bunk B."/>
            <person name="Sproer C."/>
            <person name="Streit W.R."/>
            <person name="Rodriguez L.M."/>
            <person name="Overmann J."/>
            <person name="Jimenez D.J."/>
        </authorList>
    </citation>
    <scope>NUCLEOTIDE SEQUENCE</scope>
    <source>
        <strain evidence="3">MAG 4196</strain>
    </source>
</reference>
<organism evidence="3 4">
    <name type="scientific">Candidatus Devosia phytovorans</name>
    <dbReference type="NCBI Taxonomy" id="3121372"/>
    <lineage>
        <taxon>Bacteria</taxon>
        <taxon>Pseudomonadati</taxon>
        <taxon>Pseudomonadota</taxon>
        <taxon>Alphaproteobacteria</taxon>
        <taxon>Hyphomicrobiales</taxon>
        <taxon>Devosiaceae</taxon>
        <taxon>Devosia</taxon>
    </lineage>
</organism>
<dbReference type="Gene3D" id="3.30.70.1060">
    <property type="entry name" value="Dimeric alpha+beta barrel"/>
    <property type="match status" value="1"/>
</dbReference>
<dbReference type="AlphaFoldDB" id="A0AAJ5VW98"/>
<protein>
    <submittedName>
        <fullName evidence="3">YciI family protein</fullName>
    </submittedName>
</protein>
<dbReference type="PANTHER" id="PTHR35174">
    <property type="entry name" value="BLL7171 PROTEIN-RELATED"/>
    <property type="match status" value="1"/>
</dbReference>
<dbReference type="Pfam" id="PF03795">
    <property type="entry name" value="YCII"/>
    <property type="match status" value="1"/>
</dbReference>
<dbReference type="Proteomes" id="UP001217476">
    <property type="component" value="Chromosome"/>
</dbReference>
<gene>
    <name evidence="3" type="ORF">P0Y65_03580</name>
</gene>
<dbReference type="SUPFAM" id="SSF54909">
    <property type="entry name" value="Dimeric alpha+beta barrel"/>
    <property type="match status" value="1"/>
</dbReference>
<name>A0AAJ5VW98_9HYPH</name>
<accession>A0AAJ5VW98</accession>
<evidence type="ECO:0000313" key="3">
    <source>
        <dbReference type="EMBL" id="WEK05350.1"/>
    </source>
</evidence>
<feature type="domain" description="YCII-related" evidence="2">
    <location>
        <begin position="53"/>
        <end position="90"/>
    </location>
</feature>
<evidence type="ECO:0000259" key="2">
    <source>
        <dbReference type="Pfam" id="PF03795"/>
    </source>
</evidence>
<dbReference type="InterPro" id="IPR011008">
    <property type="entry name" value="Dimeric_a/b-barrel"/>
</dbReference>
<sequence length="115" mass="12754">MKFITFVSTTNPAQAGAPPQALMDAIVKLGMEAGARMLETGGMSDSAVVRVRSNHLVTDGPFAESKELIGGYAIYDLPSEAEMIAWTERFANLHREHWPVWEGEITIQQLHPFHM</sequence>